<dbReference type="AlphaFoldDB" id="A0A0A1SXD3"/>
<dbReference type="HOGENOM" id="CLU_479133_0_0_1"/>
<sequence length="493" mass="55208">MIRPTLRWPLRAASNSIASCVQHQRRTKMYERKTNSENETYYVKRRRESVAEEDLPPQEEFFDMPNLLLDLDAEGVRHVRPFEAADELAMAQTFSTSQRRAEVKLQMKELERQVLELRSKTEEIFQNPAHPWRLTRYDLLSAALQSPITNATANIPDSEAIKWIDIAANKTFESTVENNGVPAHATENDQHLLEWLLLRSRALRHHVASGTDKHLTFDDFSAALSSTKSLAEVRRLTNSYLSSIGSQQPKSTFALELRECVLATLVEDPTCTSEALIFISNVTARLKFNKDEADVLVPFALRISTALGELEAAAQWLQHLNTSGVSQTMTASVEDLFCSIQSLGGQIHTSDIMTKQRIFELLTGYNGPGVQQPSVALTLRSMLEKKSSPEALAAYEVYVQSLRHLGATRLLQTEAQFARNALTDTPSLQLIFQNAERNLGSHASGLFPEQQSSPSADWGQLAKLDYESLQANKAPDDLALFKLSLKDYMASKA</sequence>
<name>A0A0A1SXD3_9HYPO</name>
<reference evidence="2 3" key="1">
    <citation type="journal article" date="2015" name="Genome Announc.">
        <title>Draft Genome Sequence and Gene Annotation of the Entomopathogenic Fungus Verticillium hemipterigenum.</title>
        <authorList>
            <person name="Horn F."/>
            <person name="Habel A."/>
            <person name="Scharf D.H."/>
            <person name="Dworschak J."/>
            <person name="Brakhage A.A."/>
            <person name="Guthke R."/>
            <person name="Hertweck C."/>
            <person name="Linde J."/>
        </authorList>
    </citation>
    <scope>NUCLEOTIDE SEQUENCE [LARGE SCALE GENOMIC DNA]</scope>
</reference>
<accession>A0A0A1SXD3</accession>
<keyword evidence="1" id="KW-0175">Coiled coil</keyword>
<dbReference type="EMBL" id="CDHN01000002">
    <property type="protein sequence ID" value="CEJ89376.1"/>
    <property type="molecule type" value="Genomic_DNA"/>
</dbReference>
<evidence type="ECO:0000256" key="1">
    <source>
        <dbReference type="SAM" id="Coils"/>
    </source>
</evidence>
<proteinExistence type="predicted"/>
<evidence type="ECO:0000313" key="3">
    <source>
        <dbReference type="Proteomes" id="UP000039046"/>
    </source>
</evidence>
<keyword evidence="3" id="KW-1185">Reference proteome</keyword>
<dbReference type="OrthoDB" id="4581301at2759"/>
<organism evidence="2 3">
    <name type="scientific">[Torrubiella] hemipterigena</name>
    <dbReference type="NCBI Taxonomy" id="1531966"/>
    <lineage>
        <taxon>Eukaryota</taxon>
        <taxon>Fungi</taxon>
        <taxon>Dikarya</taxon>
        <taxon>Ascomycota</taxon>
        <taxon>Pezizomycotina</taxon>
        <taxon>Sordariomycetes</taxon>
        <taxon>Hypocreomycetidae</taxon>
        <taxon>Hypocreales</taxon>
        <taxon>Clavicipitaceae</taxon>
        <taxon>Clavicipitaceae incertae sedis</taxon>
        <taxon>'Torrubiella' clade</taxon>
    </lineage>
</organism>
<dbReference type="Proteomes" id="UP000039046">
    <property type="component" value="Unassembled WGS sequence"/>
</dbReference>
<protein>
    <submittedName>
        <fullName evidence="2">Uncharacterized protein</fullName>
    </submittedName>
</protein>
<dbReference type="STRING" id="1531966.A0A0A1SXD3"/>
<gene>
    <name evidence="2" type="ORF">VHEMI05221</name>
</gene>
<evidence type="ECO:0000313" key="2">
    <source>
        <dbReference type="EMBL" id="CEJ89376.1"/>
    </source>
</evidence>
<feature type="coiled-coil region" evidence="1">
    <location>
        <begin position="100"/>
        <end position="127"/>
    </location>
</feature>